<evidence type="ECO:0000256" key="1">
    <source>
        <dbReference type="SAM" id="MobiDB-lite"/>
    </source>
</evidence>
<dbReference type="Proteomes" id="UP000799438">
    <property type="component" value="Unassembled WGS sequence"/>
</dbReference>
<gene>
    <name evidence="2" type="ORF">K452DRAFT_69584</name>
</gene>
<dbReference type="GeneID" id="54304548"/>
<dbReference type="RefSeq" id="XP_033402418.1">
    <property type="nucleotide sequence ID" value="XM_033547041.1"/>
</dbReference>
<reference evidence="2" key="1">
    <citation type="journal article" date="2020" name="Stud. Mycol.">
        <title>101 Dothideomycetes genomes: a test case for predicting lifestyles and emergence of pathogens.</title>
        <authorList>
            <person name="Haridas S."/>
            <person name="Albert R."/>
            <person name="Binder M."/>
            <person name="Bloem J."/>
            <person name="Labutti K."/>
            <person name="Salamov A."/>
            <person name="Andreopoulos B."/>
            <person name="Baker S."/>
            <person name="Barry K."/>
            <person name="Bills G."/>
            <person name="Bluhm B."/>
            <person name="Cannon C."/>
            <person name="Castanera R."/>
            <person name="Culley D."/>
            <person name="Daum C."/>
            <person name="Ezra D."/>
            <person name="Gonzalez J."/>
            <person name="Henrissat B."/>
            <person name="Kuo A."/>
            <person name="Liang C."/>
            <person name="Lipzen A."/>
            <person name="Lutzoni F."/>
            <person name="Magnuson J."/>
            <person name="Mondo S."/>
            <person name="Nolan M."/>
            <person name="Ohm R."/>
            <person name="Pangilinan J."/>
            <person name="Park H.-J."/>
            <person name="Ramirez L."/>
            <person name="Alfaro M."/>
            <person name="Sun H."/>
            <person name="Tritt A."/>
            <person name="Yoshinaga Y."/>
            <person name="Zwiers L.-H."/>
            <person name="Turgeon B."/>
            <person name="Goodwin S."/>
            <person name="Spatafora J."/>
            <person name="Crous P."/>
            <person name="Grigoriev I."/>
        </authorList>
    </citation>
    <scope>NUCLEOTIDE SEQUENCE</scope>
    <source>
        <strain evidence="2">CBS 121167</strain>
    </source>
</reference>
<feature type="compositionally biased region" description="Low complexity" evidence="1">
    <location>
        <begin position="51"/>
        <end position="73"/>
    </location>
</feature>
<dbReference type="EMBL" id="ML995475">
    <property type="protein sequence ID" value="KAF2146709.1"/>
    <property type="molecule type" value="Genomic_DNA"/>
</dbReference>
<feature type="compositionally biased region" description="Basic and acidic residues" evidence="1">
    <location>
        <begin position="1"/>
        <end position="11"/>
    </location>
</feature>
<feature type="compositionally biased region" description="Low complexity" evidence="1">
    <location>
        <begin position="85"/>
        <end position="98"/>
    </location>
</feature>
<name>A0A6A6BRI5_9PEZI</name>
<protein>
    <submittedName>
        <fullName evidence="2">Uncharacterized protein</fullName>
    </submittedName>
</protein>
<evidence type="ECO:0000313" key="3">
    <source>
        <dbReference type="Proteomes" id="UP000799438"/>
    </source>
</evidence>
<feature type="region of interest" description="Disordered" evidence="1">
    <location>
        <begin position="1"/>
        <end position="103"/>
    </location>
</feature>
<evidence type="ECO:0000313" key="2">
    <source>
        <dbReference type="EMBL" id="KAF2146709.1"/>
    </source>
</evidence>
<accession>A0A6A6BRI5</accession>
<feature type="region of interest" description="Disordered" evidence="1">
    <location>
        <begin position="154"/>
        <end position="173"/>
    </location>
</feature>
<proteinExistence type="predicted"/>
<organism evidence="2 3">
    <name type="scientific">Aplosporella prunicola CBS 121167</name>
    <dbReference type="NCBI Taxonomy" id="1176127"/>
    <lineage>
        <taxon>Eukaryota</taxon>
        <taxon>Fungi</taxon>
        <taxon>Dikarya</taxon>
        <taxon>Ascomycota</taxon>
        <taxon>Pezizomycotina</taxon>
        <taxon>Dothideomycetes</taxon>
        <taxon>Dothideomycetes incertae sedis</taxon>
        <taxon>Botryosphaeriales</taxon>
        <taxon>Aplosporellaceae</taxon>
        <taxon>Aplosporella</taxon>
    </lineage>
</organism>
<feature type="compositionally biased region" description="Polar residues" evidence="1">
    <location>
        <begin position="154"/>
        <end position="172"/>
    </location>
</feature>
<sequence length="413" mass="44048">MDRRPENENQKEAAPSRSTGKEPEPSVASRIAASASGLAKDLVGGSGANDASATLASGSGLASKSQGASSAAGPSTWSETLPARQSGSSSSNLQNGGLTQPREGFRENLNYSQQASGSDLDAFISGEGTDTSYQFNLGQGASNLTNGNINSGVPSWSQEFQQPAHSVSTNGSLDRYPLTSRLPLEQLENAMAETGLSREQLEDTMFRRQQEKIATGGMNGSWGHASNTNYDDGADVRNLLSSPDFSAEDHPSEITMEDPTPNTVNDLFGQNFTPEEKEAVDKIKSSLPPPPVHGQVSTENPFNLRPGFSFTTNPQLEKEIAELATTLGADQFMVNDPLRRQHLLAEWNDVLNGYTDEVWGDILPAVKAARTQLEDVKAGAGRLDSKAVARLRMILGHVVESTTGKKLQPSSTP</sequence>
<keyword evidence="3" id="KW-1185">Reference proteome</keyword>
<dbReference type="OrthoDB" id="5337545at2759"/>
<dbReference type="AlphaFoldDB" id="A0A6A6BRI5"/>